<comment type="caution">
    <text evidence="2">The sequence shown here is derived from an EMBL/GenBank/DDBJ whole genome shotgun (WGS) entry which is preliminary data.</text>
</comment>
<feature type="region of interest" description="Disordered" evidence="1">
    <location>
        <begin position="92"/>
        <end position="121"/>
    </location>
</feature>
<dbReference type="AlphaFoldDB" id="A0A644T4P9"/>
<feature type="compositionally biased region" description="Low complexity" evidence="1">
    <location>
        <begin position="98"/>
        <end position="112"/>
    </location>
</feature>
<proteinExistence type="predicted"/>
<name>A0A644T4P9_9ZZZZ</name>
<evidence type="ECO:0000313" key="2">
    <source>
        <dbReference type="EMBL" id="MPL61820.1"/>
    </source>
</evidence>
<accession>A0A644T4P9</accession>
<evidence type="ECO:0000256" key="1">
    <source>
        <dbReference type="SAM" id="MobiDB-lite"/>
    </source>
</evidence>
<sequence>MATYKGYTVLAGVRWTVNDKTITIRCYPSKTSKPYKLFTKTWKNYCPFCEKEGILDCHGTGTTKKGWKWSVEGQIYCIKCGADFCGVTGKEARTPPRKTLTSASKNSSTATKQETTAQDKKEALTELKKDYKSKSKPKKDFKLTIPPLKGISEGKYIELKPPLVKTTQTFFIGQIDTNPTDMTLTLYDGLPEVGTEYSNGGSTKSVTSKGANSAIEKRIMLKGKELGSFSKIYNWLRKDGGKGGFRFKYYLNHRKGESIYEFGVSSAKWCWENKIANCVDFAWIFYTMCKGAGIKIHIVNGKATFPDGVFGHMWTTYKGKVKDCSSSSAKHYKKERVVI</sequence>
<reference evidence="2" key="1">
    <citation type="submission" date="2019-08" db="EMBL/GenBank/DDBJ databases">
        <authorList>
            <person name="Kucharzyk K."/>
            <person name="Murdoch R.W."/>
            <person name="Higgins S."/>
            <person name="Loffler F."/>
        </authorList>
    </citation>
    <scope>NUCLEOTIDE SEQUENCE</scope>
</reference>
<protein>
    <submittedName>
        <fullName evidence="2">Uncharacterized protein</fullName>
    </submittedName>
</protein>
<dbReference type="EMBL" id="VSSQ01000016">
    <property type="protein sequence ID" value="MPL61820.1"/>
    <property type="molecule type" value="Genomic_DNA"/>
</dbReference>
<dbReference type="InterPro" id="IPR038765">
    <property type="entry name" value="Papain-like_cys_pep_sf"/>
</dbReference>
<dbReference type="SUPFAM" id="SSF54001">
    <property type="entry name" value="Cysteine proteinases"/>
    <property type="match status" value="1"/>
</dbReference>
<gene>
    <name evidence="2" type="ORF">SDC9_07409</name>
</gene>
<organism evidence="2">
    <name type="scientific">bioreactor metagenome</name>
    <dbReference type="NCBI Taxonomy" id="1076179"/>
    <lineage>
        <taxon>unclassified sequences</taxon>
        <taxon>metagenomes</taxon>
        <taxon>ecological metagenomes</taxon>
    </lineage>
</organism>